<dbReference type="GeneID" id="90533568"/>
<feature type="signal peptide" evidence="1">
    <location>
        <begin position="1"/>
        <end position="24"/>
    </location>
</feature>
<comment type="caution">
    <text evidence="2">The sequence shown here is derived from an EMBL/GenBank/DDBJ whole genome shotgun (WGS) entry which is preliminary data.</text>
</comment>
<accession>A0ABT1RZ04</accession>
<keyword evidence="3" id="KW-1185">Reference proteome</keyword>
<evidence type="ECO:0000313" key="2">
    <source>
        <dbReference type="EMBL" id="MCQ4839924.1"/>
    </source>
</evidence>
<sequence>MKRAKRAVLILAACLLLVSGTVTVCAVSAEGNRKEPAVSAGDSSCIMPEECLAEDMAIEAYVRGEQEIG</sequence>
<reference evidence="2 3" key="1">
    <citation type="submission" date="2022-06" db="EMBL/GenBank/DDBJ databases">
        <title>Isolation of gut microbiota from human fecal samples.</title>
        <authorList>
            <person name="Pamer E.G."/>
            <person name="Barat B."/>
            <person name="Waligurski E."/>
            <person name="Medina S."/>
            <person name="Paddock L."/>
            <person name="Mostad J."/>
        </authorList>
    </citation>
    <scope>NUCLEOTIDE SEQUENCE [LARGE SCALE GENOMIC DNA]</scope>
    <source>
        <strain evidence="2 3">DFI.9.73</strain>
    </source>
</reference>
<feature type="chain" id="PRO_5047018402" description="Secreted protein" evidence="1">
    <location>
        <begin position="25"/>
        <end position="69"/>
    </location>
</feature>
<dbReference type="EMBL" id="JANFZH010000016">
    <property type="protein sequence ID" value="MCQ4839924.1"/>
    <property type="molecule type" value="Genomic_DNA"/>
</dbReference>
<evidence type="ECO:0000256" key="1">
    <source>
        <dbReference type="SAM" id="SignalP"/>
    </source>
</evidence>
<organism evidence="2 3">
    <name type="scientific">Neglectibacter timonensis</name>
    <dbReference type="NCBI Taxonomy" id="1776382"/>
    <lineage>
        <taxon>Bacteria</taxon>
        <taxon>Bacillati</taxon>
        <taxon>Bacillota</taxon>
        <taxon>Clostridia</taxon>
        <taxon>Eubacteriales</taxon>
        <taxon>Oscillospiraceae</taxon>
        <taxon>Neglectibacter</taxon>
    </lineage>
</organism>
<proteinExistence type="predicted"/>
<name>A0ABT1RZ04_9FIRM</name>
<dbReference type="RefSeq" id="WP_066866783.1">
    <property type="nucleotide sequence ID" value="NZ_CABKVV010000014.1"/>
</dbReference>
<protein>
    <recommendedName>
        <fullName evidence="4">Secreted protein</fullName>
    </recommendedName>
</protein>
<evidence type="ECO:0008006" key="4">
    <source>
        <dbReference type="Google" id="ProtNLM"/>
    </source>
</evidence>
<gene>
    <name evidence="2" type="ORF">NE695_08345</name>
</gene>
<evidence type="ECO:0000313" key="3">
    <source>
        <dbReference type="Proteomes" id="UP001524473"/>
    </source>
</evidence>
<dbReference type="Proteomes" id="UP001524473">
    <property type="component" value="Unassembled WGS sequence"/>
</dbReference>
<keyword evidence="1" id="KW-0732">Signal</keyword>